<keyword evidence="4" id="KW-1185">Reference proteome</keyword>
<dbReference type="PANTHER" id="PTHR43840:SF52">
    <property type="entry name" value="CATION EFFLUX FAMILY PROTEIN"/>
    <property type="match status" value="1"/>
</dbReference>
<dbReference type="SUPFAM" id="SSF52540">
    <property type="entry name" value="P-loop containing nucleoside triphosphate hydrolases"/>
    <property type="match status" value="1"/>
</dbReference>
<dbReference type="InterPro" id="IPR000048">
    <property type="entry name" value="IQ_motif_EF-hand-BS"/>
</dbReference>
<feature type="domain" description="Cation efflux protein cytoplasmic" evidence="2">
    <location>
        <begin position="47"/>
        <end position="121"/>
    </location>
</feature>
<dbReference type="InterPro" id="IPR050291">
    <property type="entry name" value="CDF_Transporter"/>
</dbReference>
<dbReference type="Proteomes" id="UP000236333">
    <property type="component" value="Unassembled WGS sequence"/>
</dbReference>
<evidence type="ECO:0000259" key="2">
    <source>
        <dbReference type="Pfam" id="PF16916"/>
    </source>
</evidence>
<dbReference type="Gene3D" id="1.20.5.4820">
    <property type="match status" value="1"/>
</dbReference>
<dbReference type="AlphaFoldDB" id="A0A2J8AAU5"/>
<organism evidence="3 4">
    <name type="scientific">Tetrabaena socialis</name>
    <dbReference type="NCBI Taxonomy" id="47790"/>
    <lineage>
        <taxon>Eukaryota</taxon>
        <taxon>Viridiplantae</taxon>
        <taxon>Chlorophyta</taxon>
        <taxon>core chlorophytes</taxon>
        <taxon>Chlorophyceae</taxon>
        <taxon>CS clade</taxon>
        <taxon>Chlamydomonadales</taxon>
        <taxon>Tetrabaenaceae</taxon>
        <taxon>Tetrabaena</taxon>
    </lineage>
</organism>
<dbReference type="SMART" id="SM00015">
    <property type="entry name" value="IQ"/>
    <property type="match status" value="2"/>
</dbReference>
<protein>
    <submittedName>
        <fullName evidence="3">Metal tolerance protein 9</fullName>
    </submittedName>
</protein>
<evidence type="ECO:0000313" key="3">
    <source>
        <dbReference type="EMBL" id="PNH09627.1"/>
    </source>
</evidence>
<dbReference type="Pfam" id="PF16916">
    <property type="entry name" value="ZT_dimer"/>
    <property type="match status" value="1"/>
</dbReference>
<evidence type="ECO:0000313" key="4">
    <source>
        <dbReference type="Proteomes" id="UP000236333"/>
    </source>
</evidence>
<dbReference type="GO" id="GO:0016020">
    <property type="term" value="C:membrane"/>
    <property type="evidence" value="ECO:0007669"/>
    <property type="project" value="TreeGrafter"/>
</dbReference>
<dbReference type="PANTHER" id="PTHR43840">
    <property type="entry name" value="MITOCHONDRIAL METAL TRANSPORTER 1-RELATED"/>
    <property type="match status" value="1"/>
</dbReference>
<dbReference type="OrthoDB" id="78296at2759"/>
<dbReference type="Gene3D" id="3.30.70.1350">
    <property type="entry name" value="Cation efflux protein, cytoplasmic domain"/>
    <property type="match status" value="1"/>
</dbReference>
<dbReference type="GO" id="GO:0008324">
    <property type="term" value="F:monoatomic cation transmembrane transporter activity"/>
    <property type="evidence" value="ECO:0007669"/>
    <property type="project" value="TreeGrafter"/>
</dbReference>
<keyword evidence="1" id="KW-0813">Transport</keyword>
<gene>
    <name evidence="3" type="ORF">TSOC_003737</name>
</gene>
<dbReference type="InterPro" id="IPR027470">
    <property type="entry name" value="Cation_efflux_CTD"/>
</dbReference>
<name>A0A2J8AAU5_9CHLO</name>
<dbReference type="InterPro" id="IPR036837">
    <property type="entry name" value="Cation_efflux_CTD_sf"/>
</dbReference>
<dbReference type="EMBL" id="PGGS01000083">
    <property type="protein sequence ID" value="PNH09627.1"/>
    <property type="molecule type" value="Genomic_DNA"/>
</dbReference>
<proteinExistence type="predicted"/>
<dbReference type="Pfam" id="PF00612">
    <property type="entry name" value="IQ"/>
    <property type="match status" value="1"/>
</dbReference>
<accession>A0A2J8AAU5</accession>
<reference evidence="3 4" key="1">
    <citation type="journal article" date="2017" name="Mol. Biol. Evol.">
        <title>The 4-celled Tetrabaena socialis nuclear genome reveals the essential components for genetic control of cell number at the origin of multicellularity in the volvocine lineage.</title>
        <authorList>
            <person name="Featherston J."/>
            <person name="Arakaki Y."/>
            <person name="Hanschen E.R."/>
            <person name="Ferris P.J."/>
            <person name="Michod R.E."/>
            <person name="Olson B.J.S.C."/>
            <person name="Nozaki H."/>
            <person name="Durand P.M."/>
        </authorList>
    </citation>
    <scope>NUCLEOTIDE SEQUENCE [LARGE SCALE GENOMIC DNA]</scope>
    <source>
        <strain evidence="3 4">NIES-571</strain>
    </source>
</reference>
<sequence length="211" mass="23606">MVLATRGPELRHQRQVKIKTKLLLIHRAWQLQRRDGHGQKMIGLGAPEELVAEVRAATEGHHPKMELDRITAYHHGSNVVVEVSVIVPLEMSVGESHGIALALQHKIEGIDSVERAFVHVDFLQREEELHKIFLRAGQMAQLDKIRTDTLNAAAITLQRFARGMLARRRFAAARAAVLALQRAARAWAARRLVAAMRAQRAALTIQKRAGT</sequence>
<evidence type="ECO:0000256" key="1">
    <source>
        <dbReference type="ARBA" id="ARBA00022448"/>
    </source>
</evidence>
<dbReference type="SUPFAM" id="SSF160240">
    <property type="entry name" value="Cation efflux protein cytoplasmic domain-like"/>
    <property type="match status" value="1"/>
</dbReference>
<dbReference type="InterPro" id="IPR027417">
    <property type="entry name" value="P-loop_NTPase"/>
</dbReference>
<dbReference type="PROSITE" id="PS50096">
    <property type="entry name" value="IQ"/>
    <property type="match status" value="2"/>
</dbReference>
<comment type="caution">
    <text evidence="3">The sequence shown here is derived from an EMBL/GenBank/DDBJ whole genome shotgun (WGS) entry which is preliminary data.</text>
</comment>